<dbReference type="EMBL" id="CP050898">
    <property type="protein sequence ID" value="QIX20210.1"/>
    <property type="molecule type" value="Genomic_DNA"/>
</dbReference>
<feature type="region of interest" description="Disordered" evidence="1">
    <location>
        <begin position="1"/>
        <end position="22"/>
    </location>
</feature>
<reference evidence="2 3" key="1">
    <citation type="submission" date="2020-04" db="EMBL/GenBank/DDBJ databases">
        <title>FDA dAtabase for Regulatory Grade micrObial Sequences (FDA-ARGOS): Supporting development and validation of Infectious Disease Dx tests.</title>
        <authorList>
            <person name="Sciortino C."/>
            <person name="Tallon L."/>
            <person name="Sadzewicz L."/>
            <person name="Vavikolanu K."/>
            <person name="Mehta A."/>
            <person name="Aluvathingal J."/>
            <person name="Nadendla S."/>
            <person name="Nandy P."/>
            <person name="Geyer C."/>
            <person name="Yan Y."/>
            <person name="Sichtig H."/>
        </authorList>
    </citation>
    <scope>NUCLEOTIDE SEQUENCE [LARGE SCALE GENOMIC DNA]</scope>
    <source>
        <strain evidence="2 3">FDAARGOS_633</strain>
    </source>
</reference>
<name>A0A6H0ZKA6_9HYPH</name>
<protein>
    <submittedName>
        <fullName evidence="2">Uncharacterized protein</fullName>
    </submittedName>
</protein>
<sequence>MEKDTPVFDRRDTPTAIQLDDGEWSPRKSTVRIAGVPVFMDNDGPSIKWRLTAQAKRLTSNRFNGQAANDNEDWPLQKLLRTEKNDHCLQLATRYRDLHDTASQPTQLIGKECDNLFLVENQDDEGRSKGVKVVTGKRAQVDTQPRRNMAAPVPKKWNGDWPILAAIDAKRELAVLRYKLAYVPTILDALEWSVVDGLTLDEIGKRLGAGSKGAKGEARARIFDGFGILDRHWRTQDKAAA</sequence>
<dbReference type="RefSeq" id="WP_177319077.1">
    <property type="nucleotide sequence ID" value="NZ_CP050898.1"/>
</dbReference>
<accession>A0A6H0ZKA6</accession>
<dbReference type="Proteomes" id="UP000500870">
    <property type="component" value="Chromosome 1"/>
</dbReference>
<feature type="compositionally biased region" description="Basic and acidic residues" evidence="1">
    <location>
        <begin position="1"/>
        <end position="13"/>
    </location>
</feature>
<evidence type="ECO:0000256" key="1">
    <source>
        <dbReference type="SAM" id="MobiDB-lite"/>
    </source>
</evidence>
<evidence type="ECO:0000313" key="2">
    <source>
        <dbReference type="EMBL" id="QIX20210.1"/>
    </source>
</evidence>
<evidence type="ECO:0000313" key="3">
    <source>
        <dbReference type="Proteomes" id="UP000500870"/>
    </source>
</evidence>
<proteinExistence type="predicted"/>
<organism evidence="2 3">
    <name type="scientific">Agrobacterium pusense</name>
    <dbReference type="NCBI Taxonomy" id="648995"/>
    <lineage>
        <taxon>Bacteria</taxon>
        <taxon>Pseudomonadati</taxon>
        <taxon>Pseudomonadota</taxon>
        <taxon>Alphaproteobacteria</taxon>
        <taxon>Hyphomicrobiales</taxon>
        <taxon>Rhizobiaceae</taxon>
        <taxon>Rhizobium/Agrobacterium group</taxon>
        <taxon>Agrobacterium</taxon>
    </lineage>
</organism>
<dbReference type="AlphaFoldDB" id="A0A6H0ZKA6"/>
<gene>
    <name evidence="2" type="ORF">FOB41_03170</name>
</gene>